<dbReference type="InterPro" id="IPR000352">
    <property type="entry name" value="Pep_chain_release_fac_I"/>
</dbReference>
<dbReference type="SMART" id="SM00937">
    <property type="entry name" value="PCRF"/>
    <property type="match status" value="1"/>
</dbReference>
<feature type="coiled-coil region" evidence="4">
    <location>
        <begin position="35"/>
        <end position="128"/>
    </location>
</feature>
<evidence type="ECO:0000256" key="3">
    <source>
        <dbReference type="ARBA" id="ARBA00067174"/>
    </source>
</evidence>
<dbReference type="EMBL" id="JAGSYN010000044">
    <property type="protein sequence ID" value="KAG7665989.1"/>
    <property type="molecule type" value="Genomic_DNA"/>
</dbReference>
<gene>
    <name evidence="6" type="ORF">J8A68_000419</name>
</gene>
<dbReference type="RefSeq" id="XP_049266221.1">
    <property type="nucleotide sequence ID" value="XM_049408150.1"/>
</dbReference>
<protein>
    <recommendedName>
        <fullName evidence="3">Peptide chain release factor 1, mitochondrial</fullName>
    </recommendedName>
</protein>
<organism evidence="6 7">
    <name type="scientific">[Candida] subhashii</name>
    <dbReference type="NCBI Taxonomy" id="561895"/>
    <lineage>
        <taxon>Eukaryota</taxon>
        <taxon>Fungi</taxon>
        <taxon>Dikarya</taxon>
        <taxon>Ascomycota</taxon>
        <taxon>Saccharomycotina</taxon>
        <taxon>Pichiomycetes</taxon>
        <taxon>Debaryomycetaceae</taxon>
        <taxon>Spathaspora</taxon>
    </lineage>
</organism>
<evidence type="ECO:0000313" key="6">
    <source>
        <dbReference type="EMBL" id="KAG7665989.1"/>
    </source>
</evidence>
<keyword evidence="4" id="KW-0175">Coiled coil</keyword>
<keyword evidence="2" id="KW-0648">Protein biosynthesis</keyword>
<evidence type="ECO:0000256" key="1">
    <source>
        <dbReference type="ARBA" id="ARBA00010835"/>
    </source>
</evidence>
<name>A0A8J5V5F7_9ASCO</name>
<dbReference type="PANTHER" id="PTHR43804">
    <property type="entry name" value="LD18447P"/>
    <property type="match status" value="1"/>
</dbReference>
<keyword evidence="7" id="KW-1185">Reference proteome</keyword>
<dbReference type="AlphaFoldDB" id="A0A8J5V5F7"/>
<comment type="similarity">
    <text evidence="1">Belongs to the prokaryotic/mitochondrial release factor family.</text>
</comment>
<reference evidence="6 7" key="1">
    <citation type="journal article" date="2021" name="DNA Res.">
        <title>Genome analysis of Candida subhashii reveals its hybrid nature and dual mitochondrial genome conformations.</title>
        <authorList>
            <person name="Mixao V."/>
            <person name="Hegedusova E."/>
            <person name="Saus E."/>
            <person name="Pryszcz L.P."/>
            <person name="Cillingova A."/>
            <person name="Nosek J."/>
            <person name="Gabaldon T."/>
        </authorList>
    </citation>
    <scope>NUCLEOTIDE SEQUENCE [LARGE SCALE GENOMIC DNA]</scope>
    <source>
        <strain evidence="6 7">CBS 10753</strain>
    </source>
</reference>
<dbReference type="PANTHER" id="PTHR43804:SF7">
    <property type="entry name" value="LD18447P"/>
    <property type="match status" value="1"/>
</dbReference>
<feature type="domain" description="Prokaryotic-type class I peptide chain release factors" evidence="5">
    <location>
        <begin position="265"/>
        <end position="281"/>
    </location>
</feature>
<dbReference type="Pfam" id="PF03462">
    <property type="entry name" value="PCRF"/>
    <property type="match status" value="1"/>
</dbReference>
<evidence type="ECO:0000313" key="7">
    <source>
        <dbReference type="Proteomes" id="UP000694255"/>
    </source>
</evidence>
<dbReference type="GO" id="GO:0003747">
    <property type="term" value="F:translation release factor activity"/>
    <property type="evidence" value="ECO:0007669"/>
    <property type="project" value="InterPro"/>
</dbReference>
<dbReference type="GO" id="GO:0032543">
    <property type="term" value="P:mitochondrial translation"/>
    <property type="evidence" value="ECO:0007669"/>
    <property type="project" value="UniProtKB-ARBA"/>
</dbReference>
<dbReference type="InterPro" id="IPR050057">
    <property type="entry name" value="Prokaryotic/Mito_RF"/>
</dbReference>
<comment type="caution">
    <text evidence="6">The sequence shown here is derived from an EMBL/GenBank/DDBJ whole genome shotgun (WGS) entry which is preliminary data.</text>
</comment>
<dbReference type="GO" id="GO:0005739">
    <property type="term" value="C:mitochondrion"/>
    <property type="evidence" value="ECO:0007669"/>
    <property type="project" value="UniProtKB-ARBA"/>
</dbReference>
<evidence type="ECO:0000256" key="2">
    <source>
        <dbReference type="ARBA" id="ARBA00022917"/>
    </source>
</evidence>
<accession>A0A8J5V5F7</accession>
<sequence length="399" mass="45217">MNLLFIESTMIRSAYCRLLPRRVTRFYYSTVPQLHPLLQQRAKDLQQEHKALESKLEAYDADLQIKFDTITSILDKVNKLTALQEEISELEAITSNKEEDPELTQEATEELEKLIPQANKLISKLQNQLLPPVKYSDKKCILELRPGVGGAEAGIFTRDLLNMYINFSNVNKWPYKIISETKTSGGGGIVEAILAIDYPGAYNILRHESGVHRVQRIPQTETKGRIHTSTAAVVVLPKLSEGNANSLKEDERSFAPGEVRIDTMRAGGKGGQHVNTTDSAVRLVHIPTGLIVIQQDERSQPQNKAKAFAILRARLAEKERIDEVEKQKSLRTEQVSTTDRSDKIRTYNYPQHRVTDHRCGYSLHDLDGCMNGEKLLELIEKVEDWEFGNRLAEMIAKEK</sequence>
<evidence type="ECO:0000259" key="5">
    <source>
        <dbReference type="PROSITE" id="PS00745"/>
    </source>
</evidence>
<dbReference type="PROSITE" id="PS00745">
    <property type="entry name" value="RF_PROK_I"/>
    <property type="match status" value="1"/>
</dbReference>
<dbReference type="Proteomes" id="UP000694255">
    <property type="component" value="Unassembled WGS sequence"/>
</dbReference>
<dbReference type="GeneID" id="73467220"/>
<proteinExistence type="inferred from homology"/>
<dbReference type="InterPro" id="IPR005139">
    <property type="entry name" value="PCRF"/>
</dbReference>
<dbReference type="Pfam" id="PF00472">
    <property type="entry name" value="RF-1"/>
    <property type="match status" value="1"/>
</dbReference>
<dbReference type="OrthoDB" id="2019491at2759"/>
<evidence type="ECO:0000256" key="4">
    <source>
        <dbReference type="SAM" id="Coils"/>
    </source>
</evidence>
<dbReference type="FunFam" id="3.30.160.20:FF:000004">
    <property type="entry name" value="Peptide chain release factor 1"/>
    <property type="match status" value="1"/>
</dbReference>